<dbReference type="PROSITE" id="PS51257">
    <property type="entry name" value="PROKAR_LIPOPROTEIN"/>
    <property type="match status" value="1"/>
</dbReference>
<dbReference type="KEGG" id="aaz:ADJ80_04755"/>
<keyword evidence="4" id="KW-1185">Reference proteome</keyword>
<reference evidence="2 4" key="2">
    <citation type="journal article" date="2019" name="J. Oral Microbiol.">
        <title>Role of OmpA1 and OmpA2 in Aggregatibacter actinomycetemcomitans and Aggregatibacter aphrophilus serum resistance.</title>
        <authorList>
            <person name="Lindholm M."/>
            <person name="Min Aung K."/>
            <person name="Nyunt Wai S."/>
            <person name="Oscarsson J."/>
        </authorList>
    </citation>
    <scope>NUCLEOTIDE SEQUENCE [LARGE SCALE GENOMIC DNA]</scope>
    <source>
        <strain evidence="2 4">HK83</strain>
    </source>
</reference>
<evidence type="ECO:0000313" key="3">
    <source>
        <dbReference type="Proteomes" id="UP000092746"/>
    </source>
</evidence>
<dbReference type="Proteomes" id="UP000092746">
    <property type="component" value="Unassembled WGS sequence"/>
</dbReference>
<name>A0AAP7H1M3_AGGAP</name>
<protein>
    <recommendedName>
        <fullName evidence="5">Lipoprotein</fullName>
    </recommendedName>
</protein>
<evidence type="ECO:0000313" key="4">
    <source>
        <dbReference type="Proteomes" id="UP000274211"/>
    </source>
</evidence>
<evidence type="ECO:0008006" key="5">
    <source>
        <dbReference type="Google" id="ProtNLM"/>
    </source>
</evidence>
<dbReference type="EMBL" id="QMGS01000105">
    <property type="protein sequence ID" value="RMW79368.1"/>
    <property type="molecule type" value="Genomic_DNA"/>
</dbReference>
<comment type="caution">
    <text evidence="1">The sequence shown here is derived from an EMBL/GenBank/DDBJ whole genome shotgun (WGS) entry which is preliminary data.</text>
</comment>
<evidence type="ECO:0000313" key="2">
    <source>
        <dbReference type="EMBL" id="RMW79368.1"/>
    </source>
</evidence>
<dbReference type="EMBL" id="MAQE01000001">
    <property type="protein sequence ID" value="OBY54095.1"/>
    <property type="molecule type" value="Genomic_DNA"/>
</dbReference>
<accession>A0AAP7H1M3</accession>
<gene>
    <name evidence="1" type="ORF">BBB52_01195</name>
    <name evidence="2" type="ORF">DOL88_10270</name>
</gene>
<proteinExistence type="predicted"/>
<dbReference type="AlphaFoldDB" id="A0AAP7H1M3"/>
<sequence>MQKLFPIIGVALVLSACTSPKQTTNNAPLDMQAVNAYQAKVNSGNTVSTKYKVVDPKPTDNVLDASDSVPKMKVYYERRPSIIVEPSFGYYRGWH</sequence>
<evidence type="ECO:0000313" key="1">
    <source>
        <dbReference type="EMBL" id="OBY54095.1"/>
    </source>
</evidence>
<organism evidence="1 3">
    <name type="scientific">Aggregatibacter aphrophilus</name>
    <name type="common">Haemophilus aphrophilus</name>
    <dbReference type="NCBI Taxonomy" id="732"/>
    <lineage>
        <taxon>Bacteria</taxon>
        <taxon>Pseudomonadati</taxon>
        <taxon>Pseudomonadota</taxon>
        <taxon>Gammaproteobacteria</taxon>
        <taxon>Pasteurellales</taxon>
        <taxon>Pasteurellaceae</taxon>
        <taxon>Aggregatibacter</taxon>
    </lineage>
</organism>
<dbReference type="RefSeq" id="WP_050693162.1">
    <property type="nucleotide sequence ID" value="NZ_CAUUMV010000001.1"/>
</dbReference>
<dbReference type="Proteomes" id="UP000274211">
    <property type="component" value="Unassembled WGS sequence"/>
</dbReference>
<reference evidence="1 3" key="1">
    <citation type="submission" date="2016-06" db="EMBL/GenBank/DDBJ databases">
        <title>Simultaneous identification of Haemophilus influenzae and Haemophilus haemolyticus using TaqMan real-time PCR.</title>
        <authorList>
            <person name="Price E.P."/>
            <person name="Sarovich D.S."/>
            <person name="Harris T."/>
            <person name="Spargo J.C."/>
            <person name="Nosworthy E."/>
            <person name="Beissbarth J."/>
            <person name="Smith-Vaughan H."/>
        </authorList>
    </citation>
    <scope>NUCLEOTIDE SEQUENCE [LARGE SCALE GENOMIC DNA]</scope>
    <source>
        <strain evidence="1 3">ATCC 7901</strain>
    </source>
</reference>